<dbReference type="EMBL" id="CP001736">
    <property type="protein sequence ID" value="ADB31639.1"/>
    <property type="molecule type" value="Genomic_DNA"/>
</dbReference>
<dbReference type="SMART" id="SM00481">
    <property type="entry name" value="POLIIIAc"/>
    <property type="match status" value="1"/>
</dbReference>
<dbReference type="GO" id="GO:0008270">
    <property type="term" value="F:zinc ion binding"/>
    <property type="evidence" value="ECO:0007669"/>
    <property type="project" value="TreeGrafter"/>
</dbReference>
<sequence>MMGSMSDKAGVVAAVEALRAIGYYLERDRQPTHRVKAYRRAADTIEALPAAEVRARRRAGTLTELPGIGPKTEAVIVEAMDGATPAYLVKLEQGAEDLTKAGTALRSALKADLHLHSDWSDGGSPIEEMARTAARLGHRYMALTDHSPRLTVANGLSRERRLQQLDVVAELNKKLADELDGFTILNGIEVDILDDGSLDCDTEILARLDLVVASVHSKLRMASEPMTERMVRAIANPHVDVLGHCTGRLVTGGRGTRPESDFDAEVVFEACRQFGTAVEINSRPERLDPPKRLLTLAVETGCQFSIDTDAHAPGQLDWQVYGCERAEECGVDPDSVINTWDQQALLDWTNS</sequence>
<dbReference type="Gene3D" id="3.20.20.140">
    <property type="entry name" value="Metal-dependent hydrolases"/>
    <property type="match status" value="1"/>
</dbReference>
<accession>D2PXJ7</accession>
<dbReference type="InterPro" id="IPR017078">
    <property type="entry name" value="UCP036978_PHPhdr"/>
</dbReference>
<reference evidence="2 3" key="2">
    <citation type="journal article" date="2010" name="Stand. Genomic Sci.">
        <title>Complete genome sequence of Kribbella flavida type strain (IFO 14399).</title>
        <authorList>
            <person name="Pukall R."/>
            <person name="Lapidus A."/>
            <person name="Glavina Del Rio T."/>
            <person name="Copeland A."/>
            <person name="Tice H."/>
            <person name="Cheng J.-F."/>
            <person name="Lucas S."/>
            <person name="Chen F."/>
            <person name="Nolan M."/>
            <person name="LaButti K."/>
            <person name="Pati A."/>
            <person name="Ivanova N."/>
            <person name="Mavrommatis K."/>
            <person name="Mikhailova N."/>
            <person name="Pitluck S."/>
            <person name="Bruce D."/>
            <person name="Goodwin L."/>
            <person name="Land M."/>
            <person name="Hauser L."/>
            <person name="Chang Y.-J."/>
            <person name="Jeffries C.D."/>
            <person name="Chen A."/>
            <person name="Palaniappan K."/>
            <person name="Chain P."/>
            <person name="Rohde M."/>
            <person name="Goeker M."/>
            <person name="Bristow J."/>
            <person name="Eisen J.A."/>
            <person name="Markowitz V."/>
            <person name="Hugenholtz P."/>
            <person name="Kyrpides N.C."/>
            <person name="Klenk H.-P."/>
            <person name="Brettin T."/>
        </authorList>
    </citation>
    <scope>NUCLEOTIDE SEQUENCE [LARGE SCALE GENOMIC DNA]</scope>
    <source>
        <strain evidence="3">DSM 17836 / JCM 10339 / NBRC 14399</strain>
    </source>
</reference>
<dbReference type="GO" id="GO:0005829">
    <property type="term" value="C:cytosol"/>
    <property type="evidence" value="ECO:0007669"/>
    <property type="project" value="TreeGrafter"/>
</dbReference>
<dbReference type="InterPro" id="IPR003141">
    <property type="entry name" value="Pol/His_phosphatase_N"/>
</dbReference>
<dbReference type="SUPFAM" id="SSF47802">
    <property type="entry name" value="DNA polymerase beta, N-terminal domain-like"/>
    <property type="match status" value="1"/>
</dbReference>
<dbReference type="InterPro" id="IPR047967">
    <property type="entry name" value="PolX_PHP"/>
</dbReference>
<organism evidence="2 3">
    <name type="scientific">Kribbella flavida (strain DSM 17836 / JCM 10339 / NBRC 14399)</name>
    <dbReference type="NCBI Taxonomy" id="479435"/>
    <lineage>
        <taxon>Bacteria</taxon>
        <taxon>Bacillati</taxon>
        <taxon>Actinomycetota</taxon>
        <taxon>Actinomycetes</taxon>
        <taxon>Propionibacteriales</taxon>
        <taxon>Kribbellaceae</taxon>
        <taxon>Kribbella</taxon>
    </lineage>
</organism>
<keyword evidence="3" id="KW-1185">Reference proteome</keyword>
<dbReference type="InterPro" id="IPR010996">
    <property type="entry name" value="HHH_MUS81"/>
</dbReference>
<dbReference type="GO" id="GO:0042578">
    <property type="term" value="F:phosphoric ester hydrolase activity"/>
    <property type="evidence" value="ECO:0007669"/>
    <property type="project" value="TreeGrafter"/>
</dbReference>
<proteinExistence type="predicted"/>
<evidence type="ECO:0000313" key="2">
    <source>
        <dbReference type="EMBL" id="ADB31639.1"/>
    </source>
</evidence>
<dbReference type="HOGENOM" id="CLU_069822_0_0_11"/>
<dbReference type="Pfam" id="PF14716">
    <property type="entry name" value="HHH_8"/>
    <property type="match status" value="1"/>
</dbReference>
<dbReference type="Proteomes" id="UP000007967">
    <property type="component" value="Chromosome"/>
</dbReference>
<dbReference type="KEGG" id="kfl:Kfla_2570"/>
<dbReference type="AlphaFoldDB" id="D2PXJ7"/>
<dbReference type="eggNOG" id="COG1387">
    <property type="taxonomic scope" value="Bacteria"/>
</dbReference>
<dbReference type="PANTHER" id="PTHR36928:SF1">
    <property type="entry name" value="PHOSPHATASE YCDX-RELATED"/>
    <property type="match status" value="1"/>
</dbReference>
<dbReference type="PANTHER" id="PTHR36928">
    <property type="entry name" value="PHOSPHATASE YCDX-RELATED"/>
    <property type="match status" value="1"/>
</dbReference>
<dbReference type="InterPro" id="IPR004013">
    <property type="entry name" value="PHP_dom"/>
</dbReference>
<dbReference type="InterPro" id="IPR050243">
    <property type="entry name" value="PHP_phosphatase"/>
</dbReference>
<name>D2PXJ7_KRIFD</name>
<dbReference type="InterPro" id="IPR027421">
    <property type="entry name" value="DNA_pol_lamdba_lyase_dom_sf"/>
</dbReference>
<protein>
    <submittedName>
        <fullName evidence="2">PHP domain protein</fullName>
    </submittedName>
</protein>
<feature type="domain" description="Polymerase/histidinol phosphatase N-terminal" evidence="1">
    <location>
        <begin position="111"/>
        <end position="194"/>
    </location>
</feature>
<dbReference type="CDD" id="cd07436">
    <property type="entry name" value="PHP_PolX"/>
    <property type="match status" value="1"/>
</dbReference>
<evidence type="ECO:0000313" key="3">
    <source>
        <dbReference type="Proteomes" id="UP000007967"/>
    </source>
</evidence>
<dbReference type="InterPro" id="IPR016195">
    <property type="entry name" value="Pol/histidinol_Pase-like"/>
</dbReference>
<dbReference type="NCBIfam" id="NF005928">
    <property type="entry name" value="PRK07945.1"/>
    <property type="match status" value="1"/>
</dbReference>
<dbReference type="Pfam" id="PF02811">
    <property type="entry name" value="PHP"/>
    <property type="match status" value="1"/>
</dbReference>
<dbReference type="FunFam" id="3.20.20.140:FF:000047">
    <property type="entry name" value="PHP domain-containing protein"/>
    <property type="match status" value="1"/>
</dbReference>
<dbReference type="PIRSF" id="PIRSF036978">
    <property type="entry name" value="UCP036978_PHPhdr"/>
    <property type="match status" value="1"/>
</dbReference>
<evidence type="ECO:0000259" key="1">
    <source>
        <dbReference type="SMART" id="SM00481"/>
    </source>
</evidence>
<dbReference type="STRING" id="479435.Kfla_2570"/>
<dbReference type="Gene3D" id="1.10.150.110">
    <property type="entry name" value="DNA polymerase beta, N-terminal domain-like"/>
    <property type="match status" value="1"/>
</dbReference>
<gene>
    <name evidence="2" type="ordered locus">Kfla_2570</name>
</gene>
<reference evidence="3" key="1">
    <citation type="submission" date="2009-09" db="EMBL/GenBank/DDBJ databases">
        <title>The complete genome of Kribbella flavida DSM 17836.</title>
        <authorList>
            <consortium name="US DOE Joint Genome Institute (JGI-PGF)"/>
            <person name="Lucas S."/>
            <person name="Copeland A."/>
            <person name="Lapidus A."/>
            <person name="Glavina del Rio T."/>
            <person name="Dalin E."/>
            <person name="Tice H."/>
            <person name="Bruce D."/>
            <person name="Goodwin L."/>
            <person name="Pitluck S."/>
            <person name="Kyrpides N."/>
            <person name="Mavromatis K."/>
            <person name="Ivanova N."/>
            <person name="Saunders E."/>
            <person name="Brettin T."/>
            <person name="Detter J.C."/>
            <person name="Han C."/>
            <person name="Larimer F."/>
            <person name="Land M."/>
            <person name="Hauser L."/>
            <person name="Markowitz V."/>
            <person name="Cheng J.-F."/>
            <person name="Hugenholtz P."/>
            <person name="Woyke T."/>
            <person name="Wu D."/>
            <person name="Pukall R."/>
            <person name="Klenk H.-P."/>
            <person name="Eisen J.A."/>
        </authorList>
    </citation>
    <scope>NUCLEOTIDE SEQUENCE [LARGE SCALE GENOMIC DNA]</scope>
    <source>
        <strain evidence="3">DSM 17836 / JCM 10339 / NBRC 14399</strain>
    </source>
</reference>
<dbReference type="SUPFAM" id="SSF89550">
    <property type="entry name" value="PHP domain-like"/>
    <property type="match status" value="1"/>
</dbReference>